<protein>
    <recommendedName>
        <fullName evidence="1">TniQ domain-containing protein</fullName>
    </recommendedName>
</protein>
<evidence type="ECO:0000313" key="2">
    <source>
        <dbReference type="EMBL" id="QCO06104.1"/>
    </source>
</evidence>
<sequence>MPASGEALGSWVRVIARTYGLMPGPYLRRLGIPHRWVTKAIHRDLVIRPLPSVMERLQADTGVAPEVLRRMTFSGLDRELEEACNHYVPCAACVDEASRRAGQPVNLLHAWAVYPYSSWNCTSLQARGLVLRPLDRGHRRHGGWA</sequence>
<gene>
    <name evidence="2" type="ORF">D3867_29600</name>
</gene>
<evidence type="ECO:0000313" key="3">
    <source>
        <dbReference type="Proteomes" id="UP000298596"/>
    </source>
</evidence>
<dbReference type="InterPro" id="IPR009492">
    <property type="entry name" value="TniQ"/>
</dbReference>
<evidence type="ECO:0000259" key="1">
    <source>
        <dbReference type="Pfam" id="PF06527"/>
    </source>
</evidence>
<name>A0A4D8Q7T8_AZOBR</name>
<geneLocation type="plasmid" evidence="2">
    <name>p3</name>
</geneLocation>
<feature type="domain" description="TniQ" evidence="1">
    <location>
        <begin position="2"/>
        <end position="86"/>
    </location>
</feature>
<accession>A0A4D8Q7T8</accession>
<organism evidence="2 3">
    <name type="scientific">Azospirillum brasilense</name>
    <dbReference type="NCBI Taxonomy" id="192"/>
    <lineage>
        <taxon>Bacteria</taxon>
        <taxon>Pseudomonadati</taxon>
        <taxon>Pseudomonadota</taxon>
        <taxon>Alphaproteobacteria</taxon>
        <taxon>Rhodospirillales</taxon>
        <taxon>Azospirillaceae</taxon>
        <taxon>Azospirillum</taxon>
    </lineage>
</organism>
<keyword evidence="2" id="KW-0614">Plasmid</keyword>
<proteinExistence type="predicted"/>
<reference evidence="2 3" key="1">
    <citation type="submission" date="2018-09" db="EMBL/GenBank/DDBJ databases">
        <title>Whole genome based analysis of evolution and adaptive divergence in Indian and Brazilian strains of Azospirillum brasilense.</title>
        <authorList>
            <person name="Singh C."/>
            <person name="Tripathi A.K."/>
        </authorList>
    </citation>
    <scope>NUCLEOTIDE SEQUENCE [LARGE SCALE GENOMIC DNA]</scope>
    <source>
        <strain evidence="2 3">MTCC4036</strain>
        <plasmid evidence="2 3">p3</plasmid>
    </source>
</reference>
<dbReference type="AlphaFoldDB" id="A0A4D8Q7T8"/>
<dbReference type="Proteomes" id="UP000298596">
    <property type="component" value="Plasmid p3"/>
</dbReference>
<dbReference type="EMBL" id="CP032333">
    <property type="protein sequence ID" value="QCO06104.1"/>
    <property type="molecule type" value="Genomic_DNA"/>
</dbReference>
<dbReference type="Pfam" id="PF06527">
    <property type="entry name" value="TniQ"/>
    <property type="match status" value="1"/>
</dbReference>